<protein>
    <submittedName>
        <fullName evidence="5">Syntaxin-12</fullName>
    </submittedName>
</protein>
<feature type="transmembrane region" description="Helical" evidence="3">
    <location>
        <begin position="297"/>
        <end position="319"/>
    </location>
</feature>
<dbReference type="InterPro" id="IPR010989">
    <property type="entry name" value="SNARE"/>
</dbReference>
<dbReference type="GO" id="GO:0012505">
    <property type="term" value="C:endomembrane system"/>
    <property type="evidence" value="ECO:0007669"/>
    <property type="project" value="TreeGrafter"/>
</dbReference>
<accession>A0A4Y2A7M0</accession>
<dbReference type="GO" id="GO:0031201">
    <property type="term" value="C:SNARE complex"/>
    <property type="evidence" value="ECO:0007669"/>
    <property type="project" value="TreeGrafter"/>
</dbReference>
<dbReference type="GO" id="GO:0006886">
    <property type="term" value="P:intracellular protein transport"/>
    <property type="evidence" value="ECO:0007669"/>
    <property type="project" value="TreeGrafter"/>
</dbReference>
<comment type="similarity">
    <text evidence="1">Belongs to the syntaxin family.</text>
</comment>
<organism evidence="5 6">
    <name type="scientific">Araneus ventricosus</name>
    <name type="common">Orbweaver spider</name>
    <name type="synonym">Epeira ventricosa</name>
    <dbReference type="NCBI Taxonomy" id="182803"/>
    <lineage>
        <taxon>Eukaryota</taxon>
        <taxon>Metazoa</taxon>
        <taxon>Ecdysozoa</taxon>
        <taxon>Arthropoda</taxon>
        <taxon>Chelicerata</taxon>
        <taxon>Arachnida</taxon>
        <taxon>Araneae</taxon>
        <taxon>Araneomorphae</taxon>
        <taxon>Entelegynae</taxon>
        <taxon>Araneoidea</taxon>
        <taxon>Araneidae</taxon>
        <taxon>Araneus</taxon>
    </lineage>
</organism>
<dbReference type="SUPFAM" id="SSF47661">
    <property type="entry name" value="t-snare proteins"/>
    <property type="match status" value="1"/>
</dbReference>
<dbReference type="InterPro" id="IPR045242">
    <property type="entry name" value="Syntaxin"/>
</dbReference>
<gene>
    <name evidence="5" type="primary">STX12</name>
    <name evidence="5" type="ORF">AVEN_155070_1</name>
</gene>
<proteinExistence type="inferred from homology"/>
<dbReference type="Gene3D" id="1.20.58.70">
    <property type="match status" value="1"/>
</dbReference>
<comment type="caution">
    <text evidence="5">The sequence shown here is derived from an EMBL/GenBank/DDBJ whole genome shotgun (WGS) entry which is preliminary data.</text>
</comment>
<dbReference type="CDD" id="cd15847">
    <property type="entry name" value="SNARE_syntaxin7_like"/>
    <property type="match status" value="1"/>
</dbReference>
<dbReference type="Pfam" id="PF14523">
    <property type="entry name" value="Syntaxin_2"/>
    <property type="match status" value="1"/>
</dbReference>
<evidence type="ECO:0000313" key="6">
    <source>
        <dbReference type="Proteomes" id="UP000499080"/>
    </source>
</evidence>
<dbReference type="GO" id="GO:0005484">
    <property type="term" value="F:SNAP receptor activity"/>
    <property type="evidence" value="ECO:0007669"/>
    <property type="project" value="TreeGrafter"/>
</dbReference>
<dbReference type="Gene3D" id="1.20.5.110">
    <property type="match status" value="1"/>
</dbReference>
<dbReference type="GO" id="GO:0000149">
    <property type="term" value="F:SNARE binding"/>
    <property type="evidence" value="ECO:0007669"/>
    <property type="project" value="TreeGrafter"/>
</dbReference>
<dbReference type="InterPro" id="IPR006011">
    <property type="entry name" value="Syntaxin_N"/>
</dbReference>
<dbReference type="FunFam" id="1.20.5.110:FF:000059">
    <property type="entry name" value="Related to syntaxin 12"/>
    <property type="match status" value="1"/>
</dbReference>
<dbReference type="PANTHER" id="PTHR19957">
    <property type="entry name" value="SYNTAXIN"/>
    <property type="match status" value="1"/>
</dbReference>
<dbReference type="GO" id="GO:0048278">
    <property type="term" value="P:vesicle docking"/>
    <property type="evidence" value="ECO:0007669"/>
    <property type="project" value="TreeGrafter"/>
</dbReference>
<dbReference type="EMBL" id="BGPR01000008">
    <property type="protein sequence ID" value="GBL75778.1"/>
    <property type="molecule type" value="Genomic_DNA"/>
</dbReference>
<evidence type="ECO:0000256" key="1">
    <source>
        <dbReference type="ARBA" id="ARBA00009063"/>
    </source>
</evidence>
<evidence type="ECO:0000259" key="4">
    <source>
        <dbReference type="PROSITE" id="PS50192"/>
    </source>
</evidence>
<dbReference type="GO" id="GO:0006836">
    <property type="term" value="P:neurotransmitter transport"/>
    <property type="evidence" value="ECO:0007669"/>
    <property type="project" value="UniProtKB-KW"/>
</dbReference>
<feature type="domain" description="T-SNARE coiled-coil homology" evidence="4">
    <location>
        <begin position="224"/>
        <end position="286"/>
    </location>
</feature>
<keyword evidence="2" id="KW-0532">Neurotransmitter transport</keyword>
<dbReference type="PANTHER" id="PTHR19957:SF38">
    <property type="entry name" value="LD27581P"/>
    <property type="match status" value="1"/>
</dbReference>
<dbReference type="AlphaFoldDB" id="A0A4Y2A7M0"/>
<keyword evidence="3" id="KW-0472">Membrane</keyword>
<keyword evidence="3" id="KW-1133">Transmembrane helix</keyword>
<evidence type="ECO:0000313" key="5">
    <source>
        <dbReference type="EMBL" id="GBL75778.1"/>
    </source>
</evidence>
<keyword evidence="3" id="KW-0812">Transmembrane</keyword>
<keyword evidence="2" id="KW-0813">Transport</keyword>
<dbReference type="SMART" id="SM00397">
    <property type="entry name" value="t_SNARE"/>
    <property type="match status" value="1"/>
</dbReference>
<dbReference type="GO" id="GO:0006906">
    <property type="term" value="P:vesicle fusion"/>
    <property type="evidence" value="ECO:0007669"/>
    <property type="project" value="TreeGrafter"/>
</dbReference>
<dbReference type="InterPro" id="IPR000727">
    <property type="entry name" value="T_SNARE_dom"/>
</dbReference>
<dbReference type="OrthoDB" id="6433191at2759"/>
<dbReference type="SMART" id="SM00503">
    <property type="entry name" value="SynN"/>
    <property type="match status" value="1"/>
</dbReference>
<evidence type="ECO:0000256" key="3">
    <source>
        <dbReference type="SAM" id="Phobius"/>
    </source>
</evidence>
<dbReference type="PROSITE" id="PS50192">
    <property type="entry name" value="T_SNARE"/>
    <property type="match status" value="1"/>
</dbReference>
<name>A0A4Y2A7M0_ARAVE</name>
<evidence type="ECO:0000256" key="2">
    <source>
        <dbReference type="ARBA" id="ARBA00022775"/>
    </source>
</evidence>
<sequence>MGNGGNHNPDASQSSRMLKSLFHYKRRNSLVTWTFLICVFKMSFGRSSFPDYGATDSKFGAQQSRLQQNTNFDVRMYNQLCDEISCNIFSINNNVTALEKSLKEVGTNADTALLREKIHATRQGTKDLVSSTTKCLKRLTNVVARAGREQKLQAERVRNEFRATVQRYDTLQKQLDPKMKHAMMQTPNTSRNIWNPDEEEEQQALVDAERMQQYQIQEDLEFEQGLLLDREQRIRQIESDMLDVNKVFLDLAAMVREQGEVIGTIEENITSAAYNVEGGAEQLVKARNYQKAYRKKLCCFVLILVVVTVIIAIIVSVSLNS</sequence>
<keyword evidence="6" id="KW-1185">Reference proteome</keyword>
<dbReference type="Pfam" id="PF05739">
    <property type="entry name" value="SNARE"/>
    <property type="match status" value="1"/>
</dbReference>
<dbReference type="Proteomes" id="UP000499080">
    <property type="component" value="Unassembled WGS sequence"/>
</dbReference>
<reference evidence="5 6" key="1">
    <citation type="journal article" date="2019" name="Sci. Rep.">
        <title>Orb-weaving spider Araneus ventricosus genome elucidates the spidroin gene catalogue.</title>
        <authorList>
            <person name="Kono N."/>
            <person name="Nakamura H."/>
            <person name="Ohtoshi R."/>
            <person name="Moran D.A.P."/>
            <person name="Shinohara A."/>
            <person name="Yoshida Y."/>
            <person name="Fujiwara M."/>
            <person name="Mori M."/>
            <person name="Tomita M."/>
            <person name="Arakawa K."/>
        </authorList>
    </citation>
    <scope>NUCLEOTIDE SEQUENCE [LARGE SCALE GENOMIC DNA]</scope>
</reference>